<comment type="caution">
    <text evidence="1">The sequence shown here is derived from an EMBL/GenBank/DDBJ whole genome shotgun (WGS) entry which is preliminary data.</text>
</comment>
<organism evidence="1 2">
    <name type="scientific">Pseudogemmobacter lacusdianii</name>
    <dbReference type="NCBI Taxonomy" id="3069608"/>
    <lineage>
        <taxon>Bacteria</taxon>
        <taxon>Pseudomonadati</taxon>
        <taxon>Pseudomonadota</taxon>
        <taxon>Alphaproteobacteria</taxon>
        <taxon>Rhodobacterales</taxon>
        <taxon>Paracoccaceae</taxon>
        <taxon>Pseudogemmobacter</taxon>
    </lineage>
</organism>
<accession>A0ABU0VVF3</accession>
<dbReference type="Proteomes" id="UP001239680">
    <property type="component" value="Unassembled WGS sequence"/>
</dbReference>
<name>A0ABU0VVF3_9RHOB</name>
<protein>
    <submittedName>
        <fullName evidence="1">Sarcosine oxidase subunit gamma family protein</fullName>
    </submittedName>
</protein>
<dbReference type="Gene3D" id="3.30.1360.120">
    <property type="entry name" value="Probable tRNA modification gtpase trme, domain 1"/>
    <property type="match status" value="1"/>
</dbReference>
<dbReference type="InterPro" id="IPR007375">
    <property type="entry name" value="SoxG"/>
</dbReference>
<sequence length="181" mass="18807">MPELIAKSAIDAGPVTKGGASLALMEPGPISSIALYAHGAEAGAKGLETLGLSFPAPGQSQENGAARILWTGRDQAFLIGAEAPAMEGAAITDQSDGWAAFSLSGAGVEDVLSRLVAVDVRLSAFAPGQVVRTGLNHMPMILRRASAEAFEIYTFRSMARSAWHELEEVMGQLAARGTLKS</sequence>
<evidence type="ECO:0000313" key="2">
    <source>
        <dbReference type="Proteomes" id="UP001239680"/>
    </source>
</evidence>
<dbReference type="SUPFAM" id="SSF103025">
    <property type="entry name" value="Folate-binding domain"/>
    <property type="match status" value="1"/>
</dbReference>
<dbReference type="RefSeq" id="WP_306679411.1">
    <property type="nucleotide sequence ID" value="NZ_JAVDBT010000004.1"/>
</dbReference>
<keyword evidence="2" id="KW-1185">Reference proteome</keyword>
<dbReference type="Pfam" id="PF04268">
    <property type="entry name" value="SoxG"/>
    <property type="match status" value="1"/>
</dbReference>
<gene>
    <name evidence="1" type="ORF">Q9295_04995</name>
</gene>
<proteinExistence type="predicted"/>
<dbReference type="EMBL" id="JAVDBT010000004">
    <property type="protein sequence ID" value="MDQ2065717.1"/>
    <property type="molecule type" value="Genomic_DNA"/>
</dbReference>
<reference evidence="1 2" key="1">
    <citation type="submission" date="2023-08" db="EMBL/GenBank/DDBJ databases">
        <title>Characterization of two Paracoccaceae strains isolated from Phycosphere and proposal of Xinfangfangia lacusdiani sp. nov.</title>
        <authorList>
            <person name="Deng Y."/>
            <person name="Zhang Y.Q."/>
        </authorList>
    </citation>
    <scope>NUCLEOTIDE SEQUENCE [LARGE SCALE GENOMIC DNA]</scope>
    <source>
        <strain evidence="1 2">CPCC 101601</strain>
    </source>
</reference>
<evidence type="ECO:0000313" key="1">
    <source>
        <dbReference type="EMBL" id="MDQ2065717.1"/>
    </source>
</evidence>
<dbReference type="InterPro" id="IPR027266">
    <property type="entry name" value="TrmE/GcvT-like"/>
</dbReference>